<comment type="caution">
    <text evidence="1">The sequence shown here is derived from an EMBL/GenBank/DDBJ whole genome shotgun (WGS) entry which is preliminary data.</text>
</comment>
<gene>
    <name evidence="1" type="ORF">Fot_22508</name>
</gene>
<name>A0ABD1UXX6_9LAMI</name>
<reference evidence="2" key="1">
    <citation type="submission" date="2024-07" db="EMBL/GenBank/DDBJ databases">
        <title>Two chromosome-level genome assemblies of Korean endemic species Abeliophyllum distichum and Forsythia ovata (Oleaceae).</title>
        <authorList>
            <person name="Jang H."/>
        </authorList>
    </citation>
    <scope>NUCLEOTIDE SEQUENCE [LARGE SCALE GENOMIC DNA]</scope>
</reference>
<protein>
    <submittedName>
        <fullName evidence="1">Uncharacterized protein</fullName>
    </submittedName>
</protein>
<dbReference type="Proteomes" id="UP001604277">
    <property type="component" value="Unassembled WGS sequence"/>
</dbReference>
<sequence>MKQELGYFEAAILRQRRMVTVGCTTRRNRCADKGLSSFELSKEHQLHLLIREAPELFQYYTIRPSLAHENRIDNVVKVSIGDRDHFDLFFFNPHMSLATVKV</sequence>
<evidence type="ECO:0000313" key="2">
    <source>
        <dbReference type="Proteomes" id="UP001604277"/>
    </source>
</evidence>
<dbReference type="AlphaFoldDB" id="A0ABD1UXX6"/>
<dbReference type="EMBL" id="JBFOLJ010000006">
    <property type="protein sequence ID" value="KAL2529907.1"/>
    <property type="molecule type" value="Genomic_DNA"/>
</dbReference>
<proteinExistence type="predicted"/>
<organism evidence="1 2">
    <name type="scientific">Forsythia ovata</name>
    <dbReference type="NCBI Taxonomy" id="205694"/>
    <lineage>
        <taxon>Eukaryota</taxon>
        <taxon>Viridiplantae</taxon>
        <taxon>Streptophyta</taxon>
        <taxon>Embryophyta</taxon>
        <taxon>Tracheophyta</taxon>
        <taxon>Spermatophyta</taxon>
        <taxon>Magnoliopsida</taxon>
        <taxon>eudicotyledons</taxon>
        <taxon>Gunneridae</taxon>
        <taxon>Pentapetalae</taxon>
        <taxon>asterids</taxon>
        <taxon>lamiids</taxon>
        <taxon>Lamiales</taxon>
        <taxon>Oleaceae</taxon>
        <taxon>Forsythieae</taxon>
        <taxon>Forsythia</taxon>
    </lineage>
</organism>
<evidence type="ECO:0000313" key="1">
    <source>
        <dbReference type="EMBL" id="KAL2529907.1"/>
    </source>
</evidence>
<keyword evidence="2" id="KW-1185">Reference proteome</keyword>
<accession>A0ABD1UXX6</accession>